<sequence>MNTGNMMRTAMKYFQKNPQLLKSLTKGTKMFQRRRTNRGLTWVSILGIGTALGVMASRNNNIRQPVQSMMQQAKEVTGQKFNPRNQFATELAKEFNPDHNRNPLQ</sequence>
<reference evidence="1 2" key="1">
    <citation type="journal article" date="2019" name="Int. J. Syst. Evol. Microbiol.">
        <title>The Global Catalogue of Microorganisms (GCM) 10K type strain sequencing project: providing services to taxonomists for standard genome sequencing and annotation.</title>
        <authorList>
            <consortium name="The Broad Institute Genomics Platform"/>
            <consortium name="The Broad Institute Genome Sequencing Center for Infectious Disease"/>
            <person name="Wu L."/>
            <person name="Ma J."/>
        </authorList>
    </citation>
    <scope>NUCLEOTIDE SEQUENCE [LARGE SCALE GENOMIC DNA]</scope>
    <source>
        <strain evidence="1 2">JCM 9731</strain>
    </source>
</reference>
<accession>A0ABN0W7A2</accession>
<name>A0ABN0W7A2_9BACI</name>
<organism evidence="1 2">
    <name type="scientific">Bacillus carboniphilus</name>
    <dbReference type="NCBI Taxonomy" id="86663"/>
    <lineage>
        <taxon>Bacteria</taxon>
        <taxon>Bacillati</taxon>
        <taxon>Bacillota</taxon>
        <taxon>Bacilli</taxon>
        <taxon>Bacillales</taxon>
        <taxon>Bacillaceae</taxon>
        <taxon>Bacillus</taxon>
    </lineage>
</organism>
<dbReference type="RefSeq" id="WP_343798164.1">
    <property type="nucleotide sequence ID" value="NZ_BAAADJ010000017.1"/>
</dbReference>
<proteinExistence type="predicted"/>
<evidence type="ECO:0000313" key="2">
    <source>
        <dbReference type="Proteomes" id="UP001500782"/>
    </source>
</evidence>
<comment type="caution">
    <text evidence="1">The sequence shown here is derived from an EMBL/GenBank/DDBJ whole genome shotgun (WGS) entry which is preliminary data.</text>
</comment>
<evidence type="ECO:0008006" key="3">
    <source>
        <dbReference type="Google" id="ProtNLM"/>
    </source>
</evidence>
<gene>
    <name evidence="1" type="ORF">GCM10008967_17050</name>
</gene>
<keyword evidence="2" id="KW-1185">Reference proteome</keyword>
<dbReference type="EMBL" id="BAAADJ010000017">
    <property type="protein sequence ID" value="GAA0327108.1"/>
    <property type="molecule type" value="Genomic_DNA"/>
</dbReference>
<evidence type="ECO:0000313" key="1">
    <source>
        <dbReference type="EMBL" id="GAA0327108.1"/>
    </source>
</evidence>
<protein>
    <recommendedName>
        <fullName evidence="3">YtxH domain-containing protein</fullName>
    </recommendedName>
</protein>
<dbReference type="Proteomes" id="UP001500782">
    <property type="component" value="Unassembled WGS sequence"/>
</dbReference>